<keyword evidence="5" id="KW-1185">Reference proteome</keyword>
<feature type="compositionally biased region" description="Low complexity" evidence="3">
    <location>
        <begin position="293"/>
        <end position="308"/>
    </location>
</feature>
<dbReference type="SFLD" id="SFLDG01018">
    <property type="entry name" value="Squalene/Phytoene_Synthase_Lik"/>
    <property type="match status" value="1"/>
</dbReference>
<dbReference type="AlphaFoldDB" id="A0A941IT56"/>
<keyword evidence="2" id="KW-0808">Transferase</keyword>
<dbReference type="GO" id="GO:0004311">
    <property type="term" value="F:geranylgeranyl diphosphate synthase activity"/>
    <property type="evidence" value="ECO:0007669"/>
    <property type="project" value="InterPro"/>
</dbReference>
<gene>
    <name evidence="4" type="ORF">KDL01_12020</name>
</gene>
<dbReference type="Gene3D" id="1.10.600.10">
    <property type="entry name" value="Farnesyl Diphosphate Synthase"/>
    <property type="match status" value="1"/>
</dbReference>
<dbReference type="InterPro" id="IPR008949">
    <property type="entry name" value="Isoprenoid_synthase_dom_sf"/>
</dbReference>
<feature type="region of interest" description="Disordered" evidence="3">
    <location>
        <begin position="293"/>
        <end position="318"/>
    </location>
</feature>
<dbReference type="InterPro" id="IPR044843">
    <property type="entry name" value="Trans_IPPS_bact-type"/>
</dbReference>
<dbReference type="Proteomes" id="UP000675781">
    <property type="component" value="Unassembled WGS sequence"/>
</dbReference>
<evidence type="ECO:0000256" key="3">
    <source>
        <dbReference type="SAM" id="MobiDB-lite"/>
    </source>
</evidence>
<evidence type="ECO:0000256" key="1">
    <source>
        <dbReference type="ARBA" id="ARBA00004684"/>
    </source>
</evidence>
<dbReference type="SUPFAM" id="SSF48576">
    <property type="entry name" value="Terpenoid synthases"/>
    <property type="match status" value="1"/>
</dbReference>
<dbReference type="GO" id="GO:0016117">
    <property type="term" value="P:carotenoid biosynthetic process"/>
    <property type="evidence" value="ECO:0007669"/>
    <property type="project" value="UniProtKB-ARBA"/>
</dbReference>
<dbReference type="GO" id="GO:0051996">
    <property type="term" value="F:squalene synthase [NAD(P)H] activity"/>
    <property type="evidence" value="ECO:0007669"/>
    <property type="project" value="InterPro"/>
</dbReference>
<dbReference type="SFLD" id="SFLDS00005">
    <property type="entry name" value="Isoprenoid_Synthase_Type_I"/>
    <property type="match status" value="1"/>
</dbReference>
<sequence length="318" mass="34265">MTSSTELAAAYALCEQIVGSQAKNFSYGIRLLPGPKRRALSAIYAFARRVDDIGDGDLPMDQKLAGLAETRRQAENPERFPEDPVLVALADTARRYPLDLGCFGELVDGCEMDQVGTRYQTWDELSLYCRNVAGSIGRLSLAVFNPPALHTDPKPTEELADRLGLALQLTNILRDVREDLQGGRVYLPQETLDAHGCELVLREDGTLDPQDGRLAAALRFEAARAQALYAEGLDLLPLLDWRSRGCCGALSGIYHALLGQIAADPQATFGARMSVPTSTKLAVAARALAPRPFAPRSSARAAAPAASSDGSADTRRGR</sequence>
<dbReference type="SFLD" id="SFLDG01212">
    <property type="entry name" value="Phytoene_synthase_like"/>
    <property type="match status" value="1"/>
</dbReference>
<dbReference type="Pfam" id="PF00494">
    <property type="entry name" value="SQS_PSY"/>
    <property type="match status" value="1"/>
</dbReference>
<dbReference type="PROSITE" id="PS01045">
    <property type="entry name" value="SQUALEN_PHYTOEN_SYN_2"/>
    <property type="match status" value="1"/>
</dbReference>
<dbReference type="InterPro" id="IPR002060">
    <property type="entry name" value="Squ/phyt_synthse"/>
</dbReference>
<evidence type="ECO:0000313" key="5">
    <source>
        <dbReference type="Proteomes" id="UP000675781"/>
    </source>
</evidence>
<evidence type="ECO:0000256" key="2">
    <source>
        <dbReference type="ARBA" id="ARBA00022679"/>
    </source>
</evidence>
<dbReference type="RefSeq" id="WP_212528518.1">
    <property type="nucleotide sequence ID" value="NZ_JAGSOG010000045.1"/>
</dbReference>
<dbReference type="CDD" id="cd00683">
    <property type="entry name" value="Trans_IPPS_HH"/>
    <property type="match status" value="1"/>
</dbReference>
<dbReference type="InterPro" id="IPR019845">
    <property type="entry name" value="Squalene/phytoene_synthase_CS"/>
</dbReference>
<dbReference type="PANTHER" id="PTHR31480">
    <property type="entry name" value="BIFUNCTIONAL LYCOPENE CYCLASE/PHYTOENE SYNTHASE"/>
    <property type="match status" value="1"/>
</dbReference>
<comment type="caution">
    <text evidence="4">The sequence shown here is derived from an EMBL/GenBank/DDBJ whole genome shotgun (WGS) entry which is preliminary data.</text>
</comment>
<dbReference type="EMBL" id="JAGSOG010000045">
    <property type="protein sequence ID" value="MBR7833996.1"/>
    <property type="molecule type" value="Genomic_DNA"/>
</dbReference>
<reference evidence="4" key="1">
    <citation type="submission" date="2021-04" db="EMBL/GenBank/DDBJ databases">
        <title>Genome based classification of Actinospica acidithermotolerans sp. nov., an actinobacterium isolated from an Indonesian hot spring.</title>
        <authorList>
            <person name="Kusuma A.B."/>
            <person name="Putra K.E."/>
            <person name="Nafisah S."/>
            <person name="Loh J."/>
            <person name="Nouioui I."/>
            <person name="Goodfellow M."/>
        </authorList>
    </citation>
    <scope>NUCLEOTIDE SEQUENCE</scope>
    <source>
        <strain evidence="4">CSCA 57</strain>
    </source>
</reference>
<protein>
    <submittedName>
        <fullName evidence="4">Squalene/phytoene synthase family protein</fullName>
    </submittedName>
</protein>
<proteinExistence type="predicted"/>
<name>A0A941IT56_9ACTN</name>
<organism evidence="4 5">
    <name type="scientific">Actinospica durhamensis</name>
    <dbReference type="NCBI Taxonomy" id="1508375"/>
    <lineage>
        <taxon>Bacteria</taxon>
        <taxon>Bacillati</taxon>
        <taxon>Actinomycetota</taxon>
        <taxon>Actinomycetes</taxon>
        <taxon>Catenulisporales</taxon>
        <taxon>Actinospicaceae</taxon>
        <taxon>Actinospica</taxon>
    </lineage>
</organism>
<comment type="pathway">
    <text evidence="1">Carotenoid biosynthesis; phytoene biosynthesis.</text>
</comment>
<evidence type="ECO:0000313" key="4">
    <source>
        <dbReference type="EMBL" id="MBR7833996.1"/>
    </source>
</evidence>
<accession>A0A941IT56</accession>
<dbReference type="InterPro" id="IPR033904">
    <property type="entry name" value="Trans_IPPS_HH"/>
</dbReference>